<feature type="transmembrane region" description="Helical" evidence="9">
    <location>
        <begin position="26"/>
        <end position="53"/>
    </location>
</feature>
<proteinExistence type="predicted"/>
<dbReference type="PANTHER" id="PTHR24247">
    <property type="entry name" value="5-HYDROXYTRYPTAMINE RECEPTOR"/>
    <property type="match status" value="1"/>
</dbReference>
<comment type="subcellular location">
    <subcellularLocation>
        <location evidence="1">Cell membrane</location>
        <topology evidence="1">Multi-pass membrane protein</topology>
    </subcellularLocation>
</comment>
<feature type="domain" description="G-protein coupled receptors family 1 profile" evidence="10">
    <location>
        <begin position="44"/>
        <end position="289"/>
    </location>
</feature>
<evidence type="ECO:0000313" key="12">
    <source>
        <dbReference type="Proteomes" id="UP000549394"/>
    </source>
</evidence>
<dbReference type="Gene3D" id="1.20.1070.10">
    <property type="entry name" value="Rhodopsin 7-helix transmembrane proteins"/>
    <property type="match status" value="2"/>
</dbReference>
<comment type="caution">
    <text evidence="11">The sequence shown here is derived from an EMBL/GenBank/DDBJ whole genome shotgun (WGS) entry which is preliminary data.</text>
</comment>
<keyword evidence="3 9" id="KW-0812">Transmembrane</keyword>
<dbReference type="GO" id="GO:0005886">
    <property type="term" value="C:plasma membrane"/>
    <property type="evidence" value="ECO:0007669"/>
    <property type="project" value="UniProtKB-SubCell"/>
</dbReference>
<protein>
    <submittedName>
        <fullName evidence="11">DgyrCDS9833</fullName>
    </submittedName>
</protein>
<accession>A0A7I8VY61</accession>
<feature type="transmembrane region" description="Helical" evidence="9">
    <location>
        <begin position="234"/>
        <end position="261"/>
    </location>
</feature>
<evidence type="ECO:0000256" key="5">
    <source>
        <dbReference type="ARBA" id="ARBA00023040"/>
    </source>
</evidence>
<evidence type="ECO:0000256" key="4">
    <source>
        <dbReference type="ARBA" id="ARBA00022989"/>
    </source>
</evidence>
<dbReference type="GO" id="GO:0030425">
    <property type="term" value="C:dendrite"/>
    <property type="evidence" value="ECO:0007669"/>
    <property type="project" value="TreeGrafter"/>
</dbReference>
<keyword evidence="8" id="KW-0807">Transducer</keyword>
<evidence type="ECO:0000256" key="2">
    <source>
        <dbReference type="ARBA" id="ARBA00022475"/>
    </source>
</evidence>
<dbReference type="OrthoDB" id="5969463at2759"/>
<sequence length="321" mass="36568">MGLSNVIEFVANDSADSPESWLQEPFGLTLGAITLIINFFTIFSNTLIVVVFSSNTQVWESGRNFYILNLALCDLVIALVSVPLQSFRMAITQWEISIATCLIWNCLDSVVRFEISMTSTILTHDRYKLIEEPLRSLCPERLPFVVFAELYVVKNHIIPSCSSSLLEYFIPVACIVYWNAKLYIKLRRKFRRIHQQPETNNISYLATIVTSNRFRAFGKTSEIRESRHEKSRRAAIVLTMITLAIIIFRTPFFVSLLMGVFCGECVPRLVLEATISLDLALALFNPFIYAYLSGTYKDGCMQMLLNIKKRITSCCSPTSYP</sequence>
<evidence type="ECO:0000256" key="6">
    <source>
        <dbReference type="ARBA" id="ARBA00023136"/>
    </source>
</evidence>
<dbReference type="GO" id="GO:0045202">
    <property type="term" value="C:synapse"/>
    <property type="evidence" value="ECO:0007669"/>
    <property type="project" value="GOC"/>
</dbReference>
<dbReference type="GO" id="GO:0004993">
    <property type="term" value="F:G protein-coupled serotonin receptor activity"/>
    <property type="evidence" value="ECO:0007669"/>
    <property type="project" value="TreeGrafter"/>
</dbReference>
<dbReference type="Pfam" id="PF00001">
    <property type="entry name" value="7tm_1"/>
    <property type="match status" value="2"/>
</dbReference>
<dbReference type="GO" id="GO:0007268">
    <property type="term" value="P:chemical synaptic transmission"/>
    <property type="evidence" value="ECO:0007669"/>
    <property type="project" value="TreeGrafter"/>
</dbReference>
<keyword evidence="5" id="KW-0297">G-protein coupled receptor</keyword>
<dbReference type="GO" id="GO:0030594">
    <property type="term" value="F:neurotransmitter receptor activity"/>
    <property type="evidence" value="ECO:0007669"/>
    <property type="project" value="TreeGrafter"/>
</dbReference>
<feature type="transmembrane region" description="Helical" evidence="9">
    <location>
        <begin position="273"/>
        <end position="292"/>
    </location>
</feature>
<keyword evidence="2" id="KW-1003">Cell membrane</keyword>
<evidence type="ECO:0000313" key="11">
    <source>
        <dbReference type="EMBL" id="CAD5121305.1"/>
    </source>
</evidence>
<evidence type="ECO:0000259" key="10">
    <source>
        <dbReference type="PROSITE" id="PS50262"/>
    </source>
</evidence>
<organism evidence="11 12">
    <name type="scientific">Dimorphilus gyrociliatus</name>
    <dbReference type="NCBI Taxonomy" id="2664684"/>
    <lineage>
        <taxon>Eukaryota</taxon>
        <taxon>Metazoa</taxon>
        <taxon>Spiralia</taxon>
        <taxon>Lophotrochozoa</taxon>
        <taxon>Annelida</taxon>
        <taxon>Polychaeta</taxon>
        <taxon>Polychaeta incertae sedis</taxon>
        <taxon>Dinophilidae</taxon>
        <taxon>Dimorphilus</taxon>
    </lineage>
</organism>
<keyword evidence="6 9" id="KW-0472">Membrane</keyword>
<evidence type="ECO:0000256" key="8">
    <source>
        <dbReference type="ARBA" id="ARBA00023224"/>
    </source>
</evidence>
<evidence type="ECO:0000256" key="9">
    <source>
        <dbReference type="SAM" id="Phobius"/>
    </source>
</evidence>
<keyword evidence="7" id="KW-0675">Receptor</keyword>
<reference evidence="11 12" key="1">
    <citation type="submission" date="2020-08" db="EMBL/GenBank/DDBJ databases">
        <authorList>
            <person name="Hejnol A."/>
        </authorList>
    </citation>
    <scope>NUCLEOTIDE SEQUENCE [LARGE SCALE GENOMIC DNA]</scope>
</reference>
<keyword evidence="12" id="KW-1185">Reference proteome</keyword>
<dbReference type="PRINTS" id="PR00237">
    <property type="entry name" value="GPCRRHODOPSN"/>
</dbReference>
<dbReference type="Proteomes" id="UP000549394">
    <property type="component" value="Unassembled WGS sequence"/>
</dbReference>
<evidence type="ECO:0000256" key="1">
    <source>
        <dbReference type="ARBA" id="ARBA00004651"/>
    </source>
</evidence>
<keyword evidence="4 9" id="KW-1133">Transmembrane helix</keyword>
<gene>
    <name evidence="11" type="ORF">DGYR_LOCUS9276</name>
</gene>
<dbReference type="SUPFAM" id="SSF81321">
    <property type="entry name" value="Family A G protein-coupled receptor-like"/>
    <property type="match status" value="1"/>
</dbReference>
<feature type="transmembrane region" description="Helical" evidence="9">
    <location>
        <begin position="65"/>
        <end position="84"/>
    </location>
</feature>
<dbReference type="EMBL" id="CAJFCJ010000014">
    <property type="protein sequence ID" value="CAD5121305.1"/>
    <property type="molecule type" value="Genomic_DNA"/>
</dbReference>
<dbReference type="InterPro" id="IPR000276">
    <property type="entry name" value="GPCR_Rhodpsn"/>
</dbReference>
<name>A0A7I8VY61_9ANNE</name>
<evidence type="ECO:0000256" key="7">
    <source>
        <dbReference type="ARBA" id="ARBA00023170"/>
    </source>
</evidence>
<feature type="transmembrane region" description="Helical" evidence="9">
    <location>
        <begin position="165"/>
        <end position="184"/>
    </location>
</feature>
<evidence type="ECO:0000256" key="3">
    <source>
        <dbReference type="ARBA" id="ARBA00022692"/>
    </source>
</evidence>
<dbReference type="InterPro" id="IPR017452">
    <property type="entry name" value="GPCR_Rhodpsn_7TM"/>
</dbReference>
<dbReference type="GO" id="GO:0007187">
    <property type="term" value="P:G protein-coupled receptor signaling pathway, coupled to cyclic nucleotide second messenger"/>
    <property type="evidence" value="ECO:0007669"/>
    <property type="project" value="TreeGrafter"/>
</dbReference>
<dbReference type="PROSITE" id="PS50262">
    <property type="entry name" value="G_PROTEIN_RECEP_F1_2"/>
    <property type="match status" value="1"/>
</dbReference>
<dbReference type="AlphaFoldDB" id="A0A7I8VY61"/>